<evidence type="ECO:0000313" key="3">
    <source>
        <dbReference type="Proteomes" id="UP000664940"/>
    </source>
</evidence>
<evidence type="ECO:0000313" key="2">
    <source>
        <dbReference type="EMBL" id="KAF6078441.1"/>
    </source>
</evidence>
<reference evidence="2 3" key="1">
    <citation type="journal article" date="2020" name="Nature">
        <title>Six reference-quality genomes reveal evolution of bat adaptations.</title>
        <authorList>
            <person name="Jebb D."/>
            <person name="Huang Z."/>
            <person name="Pippel M."/>
            <person name="Hughes G.M."/>
            <person name="Lavrichenko K."/>
            <person name="Devanna P."/>
            <person name="Winkler S."/>
            <person name="Jermiin L.S."/>
            <person name="Skirmuntt E.C."/>
            <person name="Katzourakis A."/>
            <person name="Burkitt-Gray L."/>
            <person name="Ray D.A."/>
            <person name="Sullivan K.A.M."/>
            <person name="Roscito J.G."/>
            <person name="Kirilenko B.M."/>
            <person name="Davalos L.M."/>
            <person name="Corthals A.P."/>
            <person name="Power M.L."/>
            <person name="Jones G."/>
            <person name="Ransome R.D."/>
            <person name="Dechmann D.K.N."/>
            <person name="Locatelli A.G."/>
            <person name="Puechmaille S.J."/>
            <person name="Fedrigo O."/>
            <person name="Jarvis E.D."/>
            <person name="Hiller M."/>
            <person name="Vernes S.C."/>
            <person name="Myers E.W."/>
            <person name="Teeling E.C."/>
        </authorList>
    </citation>
    <scope>NUCLEOTIDE SEQUENCE [LARGE SCALE GENOMIC DNA]</scope>
    <source>
        <strain evidence="2">Bat1K_MPI-CBG_1</strain>
    </source>
</reference>
<gene>
    <name evidence="2" type="ORF">HJG60_009258</name>
</gene>
<accession>A0A834DF74</accession>
<keyword evidence="1" id="KW-0472">Membrane</keyword>
<dbReference type="Proteomes" id="UP000664940">
    <property type="component" value="Unassembled WGS sequence"/>
</dbReference>
<keyword evidence="1" id="KW-0812">Transmembrane</keyword>
<proteinExistence type="predicted"/>
<dbReference type="EMBL" id="JABVXQ010000014">
    <property type="protein sequence ID" value="KAF6078441.1"/>
    <property type="molecule type" value="Genomic_DNA"/>
</dbReference>
<protein>
    <submittedName>
        <fullName evidence="2">Uncharacterized protein</fullName>
    </submittedName>
</protein>
<evidence type="ECO:0000256" key="1">
    <source>
        <dbReference type="SAM" id="Phobius"/>
    </source>
</evidence>
<name>A0A834DF74_9CHIR</name>
<dbReference type="AlphaFoldDB" id="A0A834DF74"/>
<keyword evidence="1" id="KW-1133">Transmembrane helix</keyword>
<feature type="transmembrane region" description="Helical" evidence="1">
    <location>
        <begin position="58"/>
        <end position="79"/>
    </location>
</feature>
<organism evidence="2 3">
    <name type="scientific">Phyllostomus discolor</name>
    <name type="common">pale spear-nosed bat</name>
    <dbReference type="NCBI Taxonomy" id="89673"/>
    <lineage>
        <taxon>Eukaryota</taxon>
        <taxon>Metazoa</taxon>
        <taxon>Chordata</taxon>
        <taxon>Craniata</taxon>
        <taxon>Vertebrata</taxon>
        <taxon>Euteleostomi</taxon>
        <taxon>Mammalia</taxon>
        <taxon>Eutheria</taxon>
        <taxon>Laurasiatheria</taxon>
        <taxon>Chiroptera</taxon>
        <taxon>Yangochiroptera</taxon>
        <taxon>Phyllostomidae</taxon>
        <taxon>Phyllostominae</taxon>
        <taxon>Phyllostomus</taxon>
    </lineage>
</organism>
<comment type="caution">
    <text evidence="2">The sequence shown here is derived from an EMBL/GenBank/DDBJ whole genome shotgun (WGS) entry which is preliminary data.</text>
</comment>
<sequence>MVCLPTCSSEFIHTQMWDCPVCQPPPCLPPLWLPICVPPTSLNECFCFSSLVVGLPQFGFLAVLLIYLFLIYLLLSFFWSYEEAMCIYLCLHLGWKSTLRRNVRLEREVWILSRRYVKISPRKLMGEP</sequence>